<dbReference type="GO" id="GO:0048312">
    <property type="term" value="P:intracellular distribution of mitochondria"/>
    <property type="evidence" value="ECO:0007669"/>
    <property type="project" value="TreeGrafter"/>
</dbReference>
<feature type="domain" description="GED" evidence="4">
    <location>
        <begin position="624"/>
        <end position="711"/>
    </location>
</feature>
<dbReference type="InterPro" id="IPR045063">
    <property type="entry name" value="Dynamin_N"/>
</dbReference>
<dbReference type="PROSITE" id="PS51718">
    <property type="entry name" value="G_DYNAMIN_2"/>
    <property type="match status" value="1"/>
</dbReference>
<keyword evidence="3" id="KW-0175">Coiled coil</keyword>
<gene>
    <name evidence="6" type="ORF">N7476_005159</name>
</gene>
<dbReference type="InterPro" id="IPR001401">
    <property type="entry name" value="Dynamin_GTPase"/>
</dbReference>
<feature type="coiled-coil region" evidence="3">
    <location>
        <begin position="679"/>
        <end position="706"/>
    </location>
</feature>
<keyword evidence="7" id="KW-1185">Reference proteome</keyword>
<dbReference type="GO" id="GO:0016020">
    <property type="term" value="C:membrane"/>
    <property type="evidence" value="ECO:0007669"/>
    <property type="project" value="TreeGrafter"/>
</dbReference>
<dbReference type="CDD" id="cd08771">
    <property type="entry name" value="DLP_1"/>
    <property type="match status" value="1"/>
</dbReference>
<evidence type="ECO:0000259" key="4">
    <source>
        <dbReference type="PROSITE" id="PS51388"/>
    </source>
</evidence>
<name>A0A9W9PYW1_9EURO</name>
<dbReference type="GO" id="GO:0003924">
    <property type="term" value="F:GTPase activity"/>
    <property type="evidence" value="ECO:0007669"/>
    <property type="project" value="InterPro"/>
</dbReference>
<keyword evidence="1" id="KW-0547">Nucleotide-binding</keyword>
<dbReference type="GO" id="GO:0006897">
    <property type="term" value="P:endocytosis"/>
    <property type="evidence" value="ECO:0007669"/>
    <property type="project" value="TreeGrafter"/>
</dbReference>
<dbReference type="SUPFAM" id="SSF52540">
    <property type="entry name" value="P-loop containing nucleoside triphosphate hydrolases"/>
    <property type="match status" value="1"/>
</dbReference>
<evidence type="ECO:0000256" key="2">
    <source>
        <dbReference type="ARBA" id="ARBA00023134"/>
    </source>
</evidence>
<sequence length="711" mass="80138">MAIHPSGDDQGLADPILLEKMDKLFACNIGNYIDLPQLVVVGDQSSGKSSVLEGLTRLAFPRDSGLCTRFATQIIFRRSKDSERRIMASIIPESDAEDAYASKLKDWTGKNLQSLDAETFSQMMTEVHILMGVSRSQDDGLPTFSKHVLRVEICGPQEDHMSVIDVPGIFRNVIPGKSTREDISLVRDMVQAYMRNPRSIILTVVPANVDIATQEIVEMAHELDPDGVRTLGVLTKPDLVDKGAEEKVIDLTRGKDMQVRLGWVIVRNLGQSELRGGVHRDAAEEKHRTRYPWGFVGRENFGIAALKNRIREIVTANARQAFSSVRTEVSKNLKTRQVGLRSLGLERTTMEQQVQYLLGIFSSFQDLTTQALGANYSSSDAFDDSKALRLATEIVTRNEKFSEDLSQWGHLISFKNVFPLQADASDIAIKHSESDTRLLSPRKVKDIPEIQEILPESSDISPPLRHDICSWIGDEYRQSRGFEIGTFNHVLLSSLMKKQSTKWVSLANGYIGDIITIVHTYITNGLRQVCTDRKVSEKLLSFLMDKLLETYQNAIDEVDFLLFVERSITPMTLNHYLNDNLEKCRQRRANSIQAKKAFDSPEGKVVRVDDLNHHQNMSNAEHAVQDLHDILESYYKVARKRFVDNVCVQATGYYLMQGPIIPMSLLSPSLVSSLDREQLDEIAGEEATLKRKREQLHKEIADLSIARDILL</sequence>
<dbReference type="InterPro" id="IPR027417">
    <property type="entry name" value="P-loop_NTPase"/>
</dbReference>
<dbReference type="GO" id="GO:0008017">
    <property type="term" value="F:microtubule binding"/>
    <property type="evidence" value="ECO:0007669"/>
    <property type="project" value="TreeGrafter"/>
</dbReference>
<dbReference type="SMART" id="SM00053">
    <property type="entry name" value="DYNc"/>
    <property type="match status" value="1"/>
</dbReference>
<dbReference type="GO" id="GO:0016559">
    <property type="term" value="P:peroxisome fission"/>
    <property type="evidence" value="ECO:0007669"/>
    <property type="project" value="TreeGrafter"/>
</dbReference>
<evidence type="ECO:0000256" key="3">
    <source>
        <dbReference type="SAM" id="Coils"/>
    </source>
</evidence>
<dbReference type="InterPro" id="IPR022812">
    <property type="entry name" value="Dynamin"/>
</dbReference>
<dbReference type="FunFam" id="3.40.50.300:FF:001425">
    <property type="entry name" value="Dynamin GTPase, putative"/>
    <property type="match status" value="1"/>
</dbReference>
<reference evidence="6" key="2">
    <citation type="journal article" date="2023" name="IMA Fungus">
        <title>Comparative genomic study of the Penicillium genus elucidates a diverse pangenome and 15 lateral gene transfer events.</title>
        <authorList>
            <person name="Petersen C."/>
            <person name="Sorensen T."/>
            <person name="Nielsen M.R."/>
            <person name="Sondergaard T.E."/>
            <person name="Sorensen J.L."/>
            <person name="Fitzpatrick D.A."/>
            <person name="Frisvad J.C."/>
            <person name="Nielsen K.L."/>
        </authorList>
    </citation>
    <scope>NUCLEOTIDE SEQUENCE</scope>
    <source>
        <strain evidence="6">IBT 21472</strain>
    </source>
</reference>
<reference evidence="6" key="1">
    <citation type="submission" date="2022-12" db="EMBL/GenBank/DDBJ databases">
        <authorList>
            <person name="Petersen C."/>
        </authorList>
    </citation>
    <scope>NUCLEOTIDE SEQUENCE</scope>
    <source>
        <strain evidence="6">IBT 21472</strain>
    </source>
</reference>
<dbReference type="PANTHER" id="PTHR11566">
    <property type="entry name" value="DYNAMIN"/>
    <property type="match status" value="1"/>
</dbReference>
<organism evidence="6 7">
    <name type="scientific">Penicillium atrosanguineum</name>
    <dbReference type="NCBI Taxonomy" id="1132637"/>
    <lineage>
        <taxon>Eukaryota</taxon>
        <taxon>Fungi</taxon>
        <taxon>Dikarya</taxon>
        <taxon>Ascomycota</taxon>
        <taxon>Pezizomycotina</taxon>
        <taxon>Eurotiomycetes</taxon>
        <taxon>Eurotiomycetidae</taxon>
        <taxon>Eurotiales</taxon>
        <taxon>Aspergillaceae</taxon>
        <taxon>Penicillium</taxon>
    </lineage>
</organism>
<dbReference type="GO" id="GO:0005874">
    <property type="term" value="C:microtubule"/>
    <property type="evidence" value="ECO:0007669"/>
    <property type="project" value="TreeGrafter"/>
</dbReference>
<dbReference type="GO" id="GO:0005525">
    <property type="term" value="F:GTP binding"/>
    <property type="evidence" value="ECO:0007669"/>
    <property type="project" value="InterPro"/>
</dbReference>
<protein>
    <submittedName>
        <fullName evidence="6">Uncharacterized protein</fullName>
    </submittedName>
</protein>
<accession>A0A9W9PYW1</accession>
<dbReference type="EMBL" id="JAPZBO010000004">
    <property type="protein sequence ID" value="KAJ5318739.1"/>
    <property type="molecule type" value="Genomic_DNA"/>
</dbReference>
<dbReference type="Pfam" id="PF01031">
    <property type="entry name" value="Dynamin_M"/>
    <property type="match status" value="1"/>
</dbReference>
<dbReference type="Pfam" id="PF00350">
    <property type="entry name" value="Dynamin_N"/>
    <property type="match status" value="1"/>
</dbReference>
<dbReference type="AlphaFoldDB" id="A0A9W9PYW1"/>
<feature type="domain" description="Dynamin-type G" evidence="5">
    <location>
        <begin position="32"/>
        <end position="323"/>
    </location>
</feature>
<comment type="caution">
    <text evidence="6">The sequence shown here is derived from an EMBL/GenBank/DDBJ whole genome shotgun (WGS) entry which is preliminary data.</text>
</comment>
<dbReference type="PANTHER" id="PTHR11566:SF215">
    <property type="entry name" value="DYNAMIN GTPASE"/>
    <property type="match status" value="1"/>
</dbReference>
<dbReference type="Gene3D" id="3.40.50.300">
    <property type="entry name" value="P-loop containing nucleotide triphosphate hydrolases"/>
    <property type="match status" value="1"/>
</dbReference>
<dbReference type="InterPro" id="IPR030381">
    <property type="entry name" value="G_DYNAMIN_dom"/>
</dbReference>
<evidence type="ECO:0000313" key="6">
    <source>
        <dbReference type="EMBL" id="KAJ5318739.1"/>
    </source>
</evidence>
<evidence type="ECO:0000259" key="5">
    <source>
        <dbReference type="PROSITE" id="PS51718"/>
    </source>
</evidence>
<dbReference type="PRINTS" id="PR00195">
    <property type="entry name" value="DYNAMIN"/>
</dbReference>
<proteinExistence type="predicted"/>
<dbReference type="GO" id="GO:0000266">
    <property type="term" value="P:mitochondrial fission"/>
    <property type="evidence" value="ECO:0007669"/>
    <property type="project" value="TreeGrafter"/>
</dbReference>
<dbReference type="InterPro" id="IPR020850">
    <property type="entry name" value="GED_dom"/>
</dbReference>
<dbReference type="InterPro" id="IPR000375">
    <property type="entry name" value="Dynamin_stalk"/>
</dbReference>
<dbReference type="PROSITE" id="PS51388">
    <property type="entry name" value="GED"/>
    <property type="match status" value="1"/>
</dbReference>
<evidence type="ECO:0000313" key="7">
    <source>
        <dbReference type="Proteomes" id="UP001147746"/>
    </source>
</evidence>
<evidence type="ECO:0000256" key="1">
    <source>
        <dbReference type="ARBA" id="ARBA00022741"/>
    </source>
</evidence>
<dbReference type="Proteomes" id="UP001147746">
    <property type="component" value="Unassembled WGS sequence"/>
</dbReference>
<keyword evidence="2" id="KW-0342">GTP-binding</keyword>
<dbReference type="GO" id="GO:0005739">
    <property type="term" value="C:mitochondrion"/>
    <property type="evidence" value="ECO:0007669"/>
    <property type="project" value="TreeGrafter"/>
</dbReference>